<dbReference type="EMBL" id="BARU01041079">
    <property type="protein sequence ID" value="GAH84602.1"/>
    <property type="molecule type" value="Genomic_DNA"/>
</dbReference>
<accession>X1ISA7</accession>
<dbReference type="AlphaFoldDB" id="X1ISA7"/>
<feature type="non-terminal residue" evidence="1">
    <location>
        <position position="131"/>
    </location>
</feature>
<comment type="caution">
    <text evidence="1">The sequence shown here is derived from an EMBL/GenBank/DDBJ whole genome shotgun (WGS) entry which is preliminary data.</text>
</comment>
<evidence type="ECO:0000313" key="1">
    <source>
        <dbReference type="EMBL" id="GAH84602.1"/>
    </source>
</evidence>
<protein>
    <submittedName>
        <fullName evidence="1">Uncharacterized protein</fullName>
    </submittedName>
</protein>
<reference evidence="1" key="1">
    <citation type="journal article" date="2014" name="Front. Microbiol.">
        <title>High frequency of phylogenetically diverse reductive dehalogenase-homologous genes in deep subseafloor sedimentary metagenomes.</title>
        <authorList>
            <person name="Kawai M."/>
            <person name="Futagami T."/>
            <person name="Toyoda A."/>
            <person name="Takaki Y."/>
            <person name="Nishi S."/>
            <person name="Hori S."/>
            <person name="Arai W."/>
            <person name="Tsubouchi T."/>
            <person name="Morono Y."/>
            <person name="Uchiyama I."/>
            <person name="Ito T."/>
            <person name="Fujiyama A."/>
            <person name="Inagaki F."/>
            <person name="Takami H."/>
        </authorList>
    </citation>
    <scope>NUCLEOTIDE SEQUENCE</scope>
    <source>
        <strain evidence="1">Expedition CK06-06</strain>
    </source>
</reference>
<name>X1ISA7_9ZZZZ</name>
<organism evidence="1">
    <name type="scientific">marine sediment metagenome</name>
    <dbReference type="NCBI Taxonomy" id="412755"/>
    <lineage>
        <taxon>unclassified sequences</taxon>
        <taxon>metagenomes</taxon>
        <taxon>ecological metagenomes</taxon>
    </lineage>
</organism>
<gene>
    <name evidence="1" type="ORF">S03H2_63400</name>
</gene>
<proteinExistence type="predicted"/>
<sequence>MKGICFTEDMFKLVITGEKTQTRRIIKDVPGYWDLIGKGITQLTAFIKPGTGEMLNVYPRYFPGEIVYLKEPFFIPLPFPGFDIIYKYTLSRANLESSYKWKNKLFMPEKYARYFILIKRVRVEKLCDISG</sequence>